<evidence type="ECO:0000313" key="1">
    <source>
        <dbReference type="EnsemblPlants" id="AET5Gv20862800.12"/>
    </source>
</evidence>
<dbReference type="EnsemblPlants" id="AET5Gv20862800.12">
    <property type="protein sequence ID" value="AET5Gv20862800.12"/>
    <property type="gene ID" value="AET5Gv20862800"/>
</dbReference>
<dbReference type="Gramene" id="AET5Gv20862800.12">
    <property type="protein sequence ID" value="AET5Gv20862800.12"/>
    <property type="gene ID" value="AET5Gv20862800"/>
</dbReference>
<reference evidence="1" key="4">
    <citation type="submission" date="2019-03" db="UniProtKB">
        <authorList>
            <consortium name="EnsemblPlants"/>
        </authorList>
    </citation>
    <scope>IDENTIFICATION</scope>
</reference>
<dbReference type="AlphaFoldDB" id="A0A453LP27"/>
<reference evidence="2" key="2">
    <citation type="journal article" date="2017" name="Nat. Plants">
        <title>The Aegilops tauschii genome reveals multiple impacts of transposons.</title>
        <authorList>
            <person name="Zhao G."/>
            <person name="Zou C."/>
            <person name="Li K."/>
            <person name="Wang K."/>
            <person name="Li T."/>
            <person name="Gao L."/>
            <person name="Zhang X."/>
            <person name="Wang H."/>
            <person name="Yang Z."/>
            <person name="Liu X."/>
            <person name="Jiang W."/>
            <person name="Mao L."/>
            <person name="Kong X."/>
            <person name="Jiao Y."/>
            <person name="Jia J."/>
        </authorList>
    </citation>
    <scope>NUCLEOTIDE SEQUENCE [LARGE SCALE GENOMIC DNA]</scope>
    <source>
        <strain evidence="2">cv. AL8/78</strain>
    </source>
</reference>
<keyword evidence="2" id="KW-1185">Reference proteome</keyword>
<dbReference type="Proteomes" id="UP000015105">
    <property type="component" value="Chromosome 5D"/>
</dbReference>
<evidence type="ECO:0000313" key="2">
    <source>
        <dbReference type="Proteomes" id="UP000015105"/>
    </source>
</evidence>
<sequence length="81" mass="8784">MKQPVPGSLSLQCLQVRAQPQQLLCWYQNCYSYNQTKITGRNHQLETGVAAAPENLLAITILKPGSMSSGLAAEALPELAE</sequence>
<proteinExistence type="predicted"/>
<reference evidence="1" key="3">
    <citation type="journal article" date="2017" name="Nature">
        <title>Genome sequence of the progenitor of the wheat D genome Aegilops tauschii.</title>
        <authorList>
            <person name="Luo M.C."/>
            <person name="Gu Y.Q."/>
            <person name="Puiu D."/>
            <person name="Wang H."/>
            <person name="Twardziok S.O."/>
            <person name="Deal K.R."/>
            <person name="Huo N."/>
            <person name="Zhu T."/>
            <person name="Wang L."/>
            <person name="Wang Y."/>
            <person name="McGuire P.E."/>
            <person name="Liu S."/>
            <person name="Long H."/>
            <person name="Ramasamy R.K."/>
            <person name="Rodriguez J.C."/>
            <person name="Van S.L."/>
            <person name="Yuan L."/>
            <person name="Wang Z."/>
            <person name="Xia Z."/>
            <person name="Xiao L."/>
            <person name="Anderson O.D."/>
            <person name="Ouyang S."/>
            <person name="Liang Y."/>
            <person name="Zimin A.V."/>
            <person name="Pertea G."/>
            <person name="Qi P."/>
            <person name="Bennetzen J.L."/>
            <person name="Dai X."/>
            <person name="Dawson M.W."/>
            <person name="Muller H.G."/>
            <person name="Kugler K."/>
            <person name="Rivarola-Duarte L."/>
            <person name="Spannagl M."/>
            <person name="Mayer K.F.X."/>
            <person name="Lu F.H."/>
            <person name="Bevan M.W."/>
            <person name="Leroy P."/>
            <person name="Li P."/>
            <person name="You F.M."/>
            <person name="Sun Q."/>
            <person name="Liu Z."/>
            <person name="Lyons E."/>
            <person name="Wicker T."/>
            <person name="Salzberg S.L."/>
            <person name="Devos K.M."/>
            <person name="Dvorak J."/>
        </authorList>
    </citation>
    <scope>NUCLEOTIDE SEQUENCE [LARGE SCALE GENOMIC DNA]</scope>
    <source>
        <strain evidence="1">cv. AL8/78</strain>
    </source>
</reference>
<reference evidence="2" key="1">
    <citation type="journal article" date="2014" name="Science">
        <title>Ancient hybridizations among the ancestral genomes of bread wheat.</title>
        <authorList>
            <consortium name="International Wheat Genome Sequencing Consortium,"/>
            <person name="Marcussen T."/>
            <person name="Sandve S.R."/>
            <person name="Heier L."/>
            <person name="Spannagl M."/>
            <person name="Pfeifer M."/>
            <person name="Jakobsen K.S."/>
            <person name="Wulff B.B."/>
            <person name="Steuernagel B."/>
            <person name="Mayer K.F."/>
            <person name="Olsen O.A."/>
        </authorList>
    </citation>
    <scope>NUCLEOTIDE SEQUENCE [LARGE SCALE GENOMIC DNA]</scope>
    <source>
        <strain evidence="2">cv. AL8/78</strain>
    </source>
</reference>
<name>A0A453LP27_AEGTS</name>
<organism evidence="1 2">
    <name type="scientific">Aegilops tauschii subsp. strangulata</name>
    <name type="common">Goatgrass</name>
    <dbReference type="NCBI Taxonomy" id="200361"/>
    <lineage>
        <taxon>Eukaryota</taxon>
        <taxon>Viridiplantae</taxon>
        <taxon>Streptophyta</taxon>
        <taxon>Embryophyta</taxon>
        <taxon>Tracheophyta</taxon>
        <taxon>Spermatophyta</taxon>
        <taxon>Magnoliopsida</taxon>
        <taxon>Liliopsida</taxon>
        <taxon>Poales</taxon>
        <taxon>Poaceae</taxon>
        <taxon>BOP clade</taxon>
        <taxon>Pooideae</taxon>
        <taxon>Triticodae</taxon>
        <taxon>Triticeae</taxon>
        <taxon>Triticinae</taxon>
        <taxon>Aegilops</taxon>
    </lineage>
</organism>
<protein>
    <submittedName>
        <fullName evidence="1">Uncharacterized protein</fullName>
    </submittedName>
</protein>
<accession>A0A453LP27</accession>
<reference evidence="1" key="5">
    <citation type="journal article" date="2021" name="G3 (Bethesda)">
        <title>Aegilops tauschii genome assembly Aet v5.0 features greater sequence contiguity and improved annotation.</title>
        <authorList>
            <person name="Wang L."/>
            <person name="Zhu T."/>
            <person name="Rodriguez J.C."/>
            <person name="Deal K.R."/>
            <person name="Dubcovsky J."/>
            <person name="McGuire P.E."/>
            <person name="Lux T."/>
            <person name="Spannagl M."/>
            <person name="Mayer K.F.X."/>
            <person name="Baldrich P."/>
            <person name="Meyers B.C."/>
            <person name="Huo N."/>
            <person name="Gu Y.Q."/>
            <person name="Zhou H."/>
            <person name="Devos K.M."/>
            <person name="Bennetzen J.L."/>
            <person name="Unver T."/>
            <person name="Budak H."/>
            <person name="Gulick P.J."/>
            <person name="Galiba G."/>
            <person name="Kalapos B."/>
            <person name="Nelson D.R."/>
            <person name="Li P."/>
            <person name="You F.M."/>
            <person name="Luo M.C."/>
            <person name="Dvorak J."/>
        </authorList>
    </citation>
    <scope>NUCLEOTIDE SEQUENCE [LARGE SCALE GENOMIC DNA]</scope>
    <source>
        <strain evidence="1">cv. AL8/78</strain>
    </source>
</reference>